<dbReference type="EC" id="6.1.1.20" evidence="4"/>
<dbReference type="GO" id="GO:0009328">
    <property type="term" value="C:phenylalanine-tRNA ligase complex"/>
    <property type="evidence" value="ECO:0007669"/>
    <property type="project" value="TreeGrafter"/>
</dbReference>
<evidence type="ECO:0000256" key="12">
    <source>
        <dbReference type="ARBA" id="ARBA00023146"/>
    </source>
</evidence>
<dbReference type="Gene3D" id="3.30.56.10">
    <property type="match status" value="2"/>
</dbReference>
<feature type="domain" description="B5" evidence="13">
    <location>
        <begin position="282"/>
        <end position="358"/>
    </location>
</feature>
<dbReference type="Pfam" id="PF17759">
    <property type="entry name" value="tRNA_synthFbeta"/>
    <property type="match status" value="1"/>
</dbReference>
<reference evidence="14" key="1">
    <citation type="journal article" date="2020" name="mSystems">
        <title>Genome- and Community-Level Interaction Insights into Carbon Utilization and Element Cycling Functions of Hydrothermarchaeota in Hydrothermal Sediment.</title>
        <authorList>
            <person name="Zhou Z."/>
            <person name="Liu Y."/>
            <person name="Xu W."/>
            <person name="Pan J."/>
            <person name="Luo Z.H."/>
            <person name="Li M."/>
        </authorList>
    </citation>
    <scope>NUCLEOTIDE SEQUENCE [LARGE SCALE GENOMIC DNA]</scope>
    <source>
        <strain evidence="14">SpSt-902</strain>
    </source>
</reference>
<accession>A0A7C3LRL2</accession>
<evidence type="ECO:0000256" key="8">
    <source>
        <dbReference type="ARBA" id="ARBA00022741"/>
    </source>
</evidence>
<keyword evidence="5" id="KW-0963">Cytoplasm</keyword>
<keyword evidence="7" id="KW-0479">Metal-binding</keyword>
<evidence type="ECO:0000256" key="4">
    <source>
        <dbReference type="ARBA" id="ARBA00012814"/>
    </source>
</evidence>
<organism evidence="14">
    <name type="scientific">Leptospirillum ferriphilum</name>
    <dbReference type="NCBI Taxonomy" id="178606"/>
    <lineage>
        <taxon>Bacteria</taxon>
        <taxon>Pseudomonadati</taxon>
        <taxon>Nitrospirota</taxon>
        <taxon>Nitrospiria</taxon>
        <taxon>Nitrospirales</taxon>
        <taxon>Nitrospiraceae</taxon>
        <taxon>Leptospirillum</taxon>
    </lineage>
</organism>
<dbReference type="GO" id="GO:0004826">
    <property type="term" value="F:phenylalanine-tRNA ligase activity"/>
    <property type="evidence" value="ECO:0007669"/>
    <property type="project" value="UniProtKB-EC"/>
</dbReference>
<dbReference type="InterPro" id="IPR009061">
    <property type="entry name" value="DNA-bd_dom_put_sf"/>
</dbReference>
<dbReference type="AlphaFoldDB" id="A0A7C3LRL2"/>
<name>A0A7C3LRL2_9BACT</name>
<dbReference type="SMART" id="SM00874">
    <property type="entry name" value="B5"/>
    <property type="match status" value="1"/>
</dbReference>
<dbReference type="EMBL" id="DTMM01000069">
    <property type="protein sequence ID" value="HFT92960.1"/>
    <property type="molecule type" value="Genomic_DNA"/>
</dbReference>
<dbReference type="InterPro" id="IPR005147">
    <property type="entry name" value="tRNA_synthase_B5-dom"/>
</dbReference>
<keyword evidence="6 14" id="KW-0436">Ligase</keyword>
<dbReference type="Gene3D" id="3.30.930.10">
    <property type="entry name" value="Bira Bifunctional Protein, Domain 2"/>
    <property type="match status" value="1"/>
</dbReference>
<keyword evidence="8" id="KW-0547">Nucleotide-binding</keyword>
<evidence type="ECO:0000256" key="6">
    <source>
        <dbReference type="ARBA" id="ARBA00022598"/>
    </source>
</evidence>
<dbReference type="InterPro" id="IPR045864">
    <property type="entry name" value="aa-tRNA-synth_II/BPL/LPL"/>
</dbReference>
<dbReference type="Gene3D" id="3.50.40.10">
    <property type="entry name" value="Phenylalanyl-trna Synthetase, Chain B, domain 3"/>
    <property type="match status" value="1"/>
</dbReference>
<dbReference type="Pfam" id="PF03484">
    <property type="entry name" value="B5"/>
    <property type="match status" value="1"/>
</dbReference>
<dbReference type="GO" id="GO:0006432">
    <property type="term" value="P:phenylalanyl-tRNA aminoacylation"/>
    <property type="evidence" value="ECO:0007669"/>
    <property type="project" value="InterPro"/>
</dbReference>
<comment type="caution">
    <text evidence="14">The sequence shown here is derived from an EMBL/GenBank/DDBJ whole genome shotgun (WGS) entry which is preliminary data.</text>
</comment>
<dbReference type="SUPFAM" id="SSF46955">
    <property type="entry name" value="Putative DNA-binding domain"/>
    <property type="match status" value="1"/>
</dbReference>
<dbReference type="NCBIfam" id="TIGR00471">
    <property type="entry name" value="pheT_arch"/>
    <property type="match status" value="1"/>
</dbReference>
<dbReference type="InterPro" id="IPR020825">
    <property type="entry name" value="Phe-tRNA_synthase-like_B3/B4"/>
</dbReference>
<proteinExistence type="inferred from homology"/>
<protein>
    <recommendedName>
        <fullName evidence="4">phenylalanine--tRNA ligase</fullName>
        <ecNumber evidence="4">6.1.1.20</ecNumber>
    </recommendedName>
</protein>
<evidence type="ECO:0000256" key="9">
    <source>
        <dbReference type="ARBA" id="ARBA00022840"/>
    </source>
</evidence>
<evidence type="ECO:0000256" key="3">
    <source>
        <dbReference type="ARBA" id="ARBA00007438"/>
    </source>
</evidence>
<dbReference type="PROSITE" id="PS51483">
    <property type="entry name" value="B5"/>
    <property type="match status" value="1"/>
</dbReference>
<dbReference type="InterPro" id="IPR041616">
    <property type="entry name" value="PheRS_beta_core"/>
</dbReference>
<evidence type="ECO:0000313" key="14">
    <source>
        <dbReference type="EMBL" id="HFT92960.1"/>
    </source>
</evidence>
<dbReference type="InterPro" id="IPR005146">
    <property type="entry name" value="B3/B4_tRNA-bd"/>
</dbReference>
<evidence type="ECO:0000256" key="11">
    <source>
        <dbReference type="ARBA" id="ARBA00022917"/>
    </source>
</evidence>
<sequence length="568" mass="63169">MPTLETTIRDLENLTGMHLPADKLDQLLDWVKGEVKDLDVKTGSLKIELNDTNRPDLWTVEGIARQLRGGRSASGRPWSDIFGTAKQAALPPVIRVLETVTSVRPRIGGFIARGPVLGEDGLAQLIQTQERLSELYGRKRADVAVGIYPLRSLRFPLSYEGVLPESVSFVPLGFEEELSLEKILEQHPKGKAYHALLASHQRFPLLRDYTGAILSFPPIINARSTGEVTAEDQELFIEATGHDPERISLVINILAANLFDRGFTLEPVMVEEKGTLTLYPRPEGPELLVPSGLPDRVAGEHIDSAVFRQKLLDYGYVSVDILEDGYRVRAPFYRDDLLHPVDCVEDFLISRGYDSFVPTLPDSFTSGKEAPSRIAEDLVRQLMTGLGFQELLSNVLTSLERDTRDLGRPTDHTVEIDNPVSRQFGVVRSTLLSFLLSAESQSSRFPYPHRLFEIGEVLEKTADNPPRVREKMVFAGLLSHPQASLSELAGMVFEILRYMGQEPSLSTLETPPYIPGRAGSVKIASQAVSVGEIGEIHPEWLERWGIRMPTVLFEINMGLIYPDLAGKS</sequence>
<dbReference type="SUPFAM" id="SSF55681">
    <property type="entry name" value="Class II aaRS and biotin synthetases"/>
    <property type="match status" value="1"/>
</dbReference>
<keyword evidence="10" id="KW-0460">Magnesium</keyword>
<evidence type="ECO:0000256" key="2">
    <source>
        <dbReference type="ARBA" id="ARBA00004496"/>
    </source>
</evidence>
<dbReference type="PANTHER" id="PTHR10947:SF0">
    <property type="entry name" value="PHENYLALANINE--TRNA LIGASE BETA SUBUNIT"/>
    <property type="match status" value="1"/>
</dbReference>
<keyword evidence="9" id="KW-0067">ATP-binding</keyword>
<keyword evidence="12" id="KW-0030">Aminoacyl-tRNA synthetase</keyword>
<gene>
    <name evidence="14" type="primary">pheT</name>
    <name evidence="14" type="ORF">ENX03_03260</name>
</gene>
<comment type="similarity">
    <text evidence="3">Belongs to the phenylalanyl-tRNA synthetase beta subunit family. Type 2 subfamily.</text>
</comment>
<comment type="subcellular location">
    <subcellularLocation>
        <location evidence="2">Cytoplasm</location>
    </subcellularLocation>
</comment>
<dbReference type="SMART" id="SM00873">
    <property type="entry name" value="B3_4"/>
    <property type="match status" value="1"/>
</dbReference>
<comment type="cofactor">
    <cofactor evidence="1">
        <name>Mg(2+)</name>
        <dbReference type="ChEBI" id="CHEBI:18420"/>
    </cofactor>
</comment>
<dbReference type="PANTHER" id="PTHR10947">
    <property type="entry name" value="PHENYLALANYL-TRNA SYNTHETASE BETA CHAIN AND LEUCINE-RICH REPEAT-CONTAINING PROTEIN 47"/>
    <property type="match status" value="1"/>
</dbReference>
<dbReference type="InterPro" id="IPR004531">
    <property type="entry name" value="Phe-tRNA-synth_IIc_bsu_arc_euk"/>
</dbReference>
<keyword evidence="11" id="KW-0648">Protein biosynthesis</keyword>
<evidence type="ECO:0000256" key="5">
    <source>
        <dbReference type="ARBA" id="ARBA00022490"/>
    </source>
</evidence>
<dbReference type="InterPro" id="IPR045060">
    <property type="entry name" value="Phe-tRNA-ligase_IIc_bsu"/>
</dbReference>
<evidence type="ECO:0000256" key="1">
    <source>
        <dbReference type="ARBA" id="ARBA00001946"/>
    </source>
</evidence>
<evidence type="ECO:0000256" key="10">
    <source>
        <dbReference type="ARBA" id="ARBA00022842"/>
    </source>
</evidence>
<evidence type="ECO:0000256" key="7">
    <source>
        <dbReference type="ARBA" id="ARBA00022723"/>
    </source>
</evidence>
<dbReference type="GO" id="GO:0005524">
    <property type="term" value="F:ATP binding"/>
    <property type="evidence" value="ECO:0007669"/>
    <property type="project" value="UniProtKB-KW"/>
</dbReference>
<dbReference type="GO" id="GO:0003723">
    <property type="term" value="F:RNA binding"/>
    <property type="evidence" value="ECO:0007669"/>
    <property type="project" value="InterPro"/>
</dbReference>
<evidence type="ECO:0000259" key="13">
    <source>
        <dbReference type="PROSITE" id="PS51483"/>
    </source>
</evidence>
<dbReference type="GO" id="GO:0000287">
    <property type="term" value="F:magnesium ion binding"/>
    <property type="evidence" value="ECO:0007669"/>
    <property type="project" value="InterPro"/>
</dbReference>